<dbReference type="Proteomes" id="UP001205566">
    <property type="component" value="Unassembled WGS sequence"/>
</dbReference>
<dbReference type="InterPro" id="IPR015867">
    <property type="entry name" value="N-reg_PII/ATP_PRibTrfase_C"/>
</dbReference>
<gene>
    <name evidence="1" type="ORF">HXX02_05155</name>
</gene>
<sequence length="129" mass="13773">MTDKTITYLTDAVQITAVVQKGRSDDILRACRDLGVAGGVVHLARGTGARERLGLLGIAVETEKEVVTMVVAADLRELIAETIYHTGGLDAPGGGYLYISQLERLATYIPQEILARMDDAKNVSADSPS</sequence>
<name>A0ABT1NY62_9GAMM</name>
<dbReference type="RefSeq" id="WP_231758452.1">
    <property type="nucleotide sequence ID" value="NZ_CP088953.1"/>
</dbReference>
<dbReference type="EMBL" id="JACASI010000013">
    <property type="protein sequence ID" value="MCQ3828822.1"/>
    <property type="molecule type" value="Genomic_DNA"/>
</dbReference>
<reference evidence="1" key="1">
    <citation type="thesis" date="2020" institute="Technische Universitat Dresden" country="Dresden, Germany">
        <title>The Agarolytic System of Microbulbifer elongatus PORT2, Isolated from Batu Karas, Pangandaran West Java Indonesia.</title>
        <authorList>
            <person name="Anggraeni S.R."/>
        </authorList>
    </citation>
    <scope>NUCLEOTIDE SEQUENCE</scope>
    <source>
        <strain evidence="1">PORT2</strain>
    </source>
</reference>
<proteinExistence type="predicted"/>
<organism evidence="1 2">
    <name type="scientific">Microbulbifer elongatus</name>
    <dbReference type="NCBI Taxonomy" id="86173"/>
    <lineage>
        <taxon>Bacteria</taxon>
        <taxon>Pseudomonadati</taxon>
        <taxon>Pseudomonadota</taxon>
        <taxon>Gammaproteobacteria</taxon>
        <taxon>Cellvibrionales</taxon>
        <taxon>Microbulbiferaceae</taxon>
        <taxon>Microbulbifer</taxon>
    </lineage>
</organism>
<keyword evidence="2" id="KW-1185">Reference proteome</keyword>
<dbReference type="PROSITE" id="PS51343">
    <property type="entry name" value="PII_GLNB_DOM"/>
    <property type="match status" value="1"/>
</dbReference>
<dbReference type="InterPro" id="IPR002187">
    <property type="entry name" value="N-reg_PII"/>
</dbReference>
<protein>
    <submittedName>
        <fullName evidence="1">P-II family nitrogen regulator</fullName>
    </submittedName>
</protein>
<evidence type="ECO:0000313" key="2">
    <source>
        <dbReference type="Proteomes" id="UP001205566"/>
    </source>
</evidence>
<comment type="caution">
    <text evidence="1">The sequence shown here is derived from an EMBL/GenBank/DDBJ whole genome shotgun (WGS) entry which is preliminary data.</text>
</comment>
<accession>A0ABT1NY62</accession>
<dbReference type="Gene3D" id="3.30.70.120">
    <property type="match status" value="1"/>
</dbReference>
<dbReference type="InterPro" id="IPR011322">
    <property type="entry name" value="N-reg_PII-like_a/b"/>
</dbReference>
<evidence type="ECO:0000313" key="1">
    <source>
        <dbReference type="EMBL" id="MCQ3828822.1"/>
    </source>
</evidence>
<dbReference type="SUPFAM" id="SSF54913">
    <property type="entry name" value="GlnB-like"/>
    <property type="match status" value="1"/>
</dbReference>